<feature type="domain" description="Fibronectin type-III" evidence="2">
    <location>
        <begin position="113"/>
        <end position="202"/>
    </location>
</feature>
<dbReference type="PANTHER" id="PTHR47135">
    <property type="entry name" value="FIBRONECTIN TYPE III DOMAIN-CONTAINING PROTEIN 7"/>
    <property type="match status" value="1"/>
</dbReference>
<dbReference type="RefSeq" id="XP_028832143.1">
    <property type="nucleotide sequence ID" value="XM_028976310.1"/>
</dbReference>
<sequence length="818" mass="88157">MGPKYSILFKCILLSTGLCKICSAQNDLSVSVFTVTSKSMTVQWSGVSGASSYKVTATPKSSPETPVFAQFSKNTAMGSVSSLSPNTVYIMRVEAMDNSINVLSSAETEETTAPEVPSIQQAYSKQSNSITVEFGEVSGATGYVLRAQSDDEEFFAETSVRGSPGTVLNLQPYTTYTISLMSVNRGGRSQPSLPVTTKTVVVAPALNTTSPSNDTIVVTWEPVQHAVLYSLCIIKEGSDTRVKLNTTNTSVTLSNLEAGTTYCIKGTALDPAGRVGDDLTMCQITRPPIPVEIHVTLSPTRTIGMAVSWGMVRGADYYVASTSIGHNCTSNVELYCTISTLNCSQIHYVTVIASNQAGPSGPSSPQEFLTFPCPPEEIWVEEPNPGNCSVRWTNVTFADFYIAYVKRDDGSEQQCNTTSTVCYFSCPCGYTFFSSVFSYNQAGPSTPGAVLKYTTVPCCPEDVSVSLISTETLEINWTPVRGAELYETIASDRSEVILCNDTEPVCALSDLTCDRQYSVVVRSCSEISGCNVSCRAHNQETAPCAPEILNITQKALSHYTIQWSAANTQANYTVSVAGQVDTRTCQSRGTFCEVPDLPCGTSYEVSAYATTAAGRSLPSYSVPLETQPCCPQNLTVEQITQSMTQVTWSAATGAWSYITSLTSAKGYAKCHAVDTYCIMGCITCGTNYTVNLEAISRTGHKQECSYHGFSSSACCPSSVRLYRNTDNKLRVFWRSSSNPNNYVADIYGSGSNYTCSPPMGSSSCDVSEITCGDVYTVVVAPLSQDGSKIKFCPRRMYSVSCSGNNLGMVIYRGKRSID</sequence>
<reference evidence="3 4" key="1">
    <citation type="submission" date="2020-06" db="EMBL/GenBank/DDBJ databases">
        <authorList>
            <consortium name="Wellcome Sanger Institute Data Sharing"/>
        </authorList>
    </citation>
    <scope>NUCLEOTIDE SEQUENCE [LARGE SCALE GENOMIC DNA]</scope>
</reference>
<dbReference type="Ensembl" id="ENSDCDT00010011441.1">
    <property type="protein sequence ID" value="ENSDCDP00010010928.1"/>
    <property type="gene ID" value="ENSDCDG00010004834.1"/>
</dbReference>
<dbReference type="Gene3D" id="6.10.250.2590">
    <property type="match status" value="1"/>
</dbReference>
<feature type="domain" description="Fibronectin type-III" evidence="2">
    <location>
        <begin position="24"/>
        <end position="111"/>
    </location>
</feature>
<accession>A0AAY4AQ12</accession>
<dbReference type="CDD" id="cd00063">
    <property type="entry name" value="FN3"/>
    <property type="match status" value="4"/>
</dbReference>
<feature type="chain" id="PRO_5044276060" description="Fibronectin type-III domain-containing protein" evidence="1">
    <location>
        <begin position="25"/>
        <end position="818"/>
    </location>
</feature>
<keyword evidence="4" id="KW-1185">Reference proteome</keyword>
<dbReference type="Gene3D" id="2.60.40.10">
    <property type="entry name" value="Immunoglobulins"/>
    <property type="match status" value="4"/>
</dbReference>
<dbReference type="Pfam" id="PF09294">
    <property type="entry name" value="Interfer-bind"/>
    <property type="match status" value="1"/>
</dbReference>
<evidence type="ECO:0000313" key="3">
    <source>
        <dbReference type="Ensembl" id="ENSDCDP00010010928.1"/>
    </source>
</evidence>
<evidence type="ECO:0000256" key="1">
    <source>
        <dbReference type="SAM" id="SignalP"/>
    </source>
</evidence>
<dbReference type="SMART" id="SM00060">
    <property type="entry name" value="FN3"/>
    <property type="match status" value="7"/>
</dbReference>
<gene>
    <name evidence="3" type="primary">fndc7a</name>
</gene>
<name>A0AAY4AQ12_9TELE</name>
<reference evidence="3" key="2">
    <citation type="submission" date="2025-08" db="UniProtKB">
        <authorList>
            <consortium name="Ensembl"/>
        </authorList>
    </citation>
    <scope>IDENTIFICATION</scope>
</reference>
<dbReference type="AlphaFoldDB" id="A0AAY4AQ12"/>
<dbReference type="Pfam" id="PF00041">
    <property type="entry name" value="fn3"/>
    <property type="match status" value="1"/>
</dbReference>
<organism evidence="3 4">
    <name type="scientific">Denticeps clupeoides</name>
    <name type="common">denticle herring</name>
    <dbReference type="NCBI Taxonomy" id="299321"/>
    <lineage>
        <taxon>Eukaryota</taxon>
        <taxon>Metazoa</taxon>
        <taxon>Chordata</taxon>
        <taxon>Craniata</taxon>
        <taxon>Vertebrata</taxon>
        <taxon>Euteleostomi</taxon>
        <taxon>Actinopterygii</taxon>
        <taxon>Neopterygii</taxon>
        <taxon>Teleostei</taxon>
        <taxon>Clupei</taxon>
        <taxon>Clupeiformes</taxon>
        <taxon>Denticipitoidei</taxon>
        <taxon>Denticipitidae</taxon>
        <taxon>Denticeps</taxon>
    </lineage>
</organism>
<dbReference type="GeneID" id="114788108"/>
<dbReference type="SUPFAM" id="SSF49265">
    <property type="entry name" value="Fibronectin type III"/>
    <property type="match status" value="5"/>
</dbReference>
<feature type="domain" description="Fibronectin type-III" evidence="2">
    <location>
        <begin position="542"/>
        <end position="629"/>
    </location>
</feature>
<dbReference type="InterPro" id="IPR015373">
    <property type="entry name" value="Interferon/interleukin_rcp_dom"/>
</dbReference>
<feature type="domain" description="Fibronectin type-III" evidence="2">
    <location>
        <begin position="203"/>
        <end position="289"/>
    </location>
</feature>
<dbReference type="GeneTree" id="ENSGT00390000004674"/>
<dbReference type="InterPro" id="IPR003961">
    <property type="entry name" value="FN3_dom"/>
</dbReference>
<dbReference type="RefSeq" id="XP_028832144.1">
    <property type="nucleotide sequence ID" value="XM_028976311.1"/>
</dbReference>
<dbReference type="InterPro" id="IPR013783">
    <property type="entry name" value="Ig-like_fold"/>
</dbReference>
<evidence type="ECO:0000313" key="4">
    <source>
        <dbReference type="Proteomes" id="UP000694580"/>
    </source>
</evidence>
<dbReference type="PROSITE" id="PS50853">
    <property type="entry name" value="FN3"/>
    <property type="match status" value="4"/>
</dbReference>
<feature type="signal peptide" evidence="1">
    <location>
        <begin position="1"/>
        <end position="24"/>
    </location>
</feature>
<keyword evidence="1" id="KW-0732">Signal</keyword>
<proteinExistence type="predicted"/>
<dbReference type="Proteomes" id="UP000694580">
    <property type="component" value="Chromosome 4"/>
</dbReference>
<protein>
    <recommendedName>
        <fullName evidence="2">Fibronectin type-III domain-containing protein</fullName>
    </recommendedName>
</protein>
<evidence type="ECO:0000259" key="2">
    <source>
        <dbReference type="PROSITE" id="PS50853"/>
    </source>
</evidence>
<dbReference type="PANTHER" id="PTHR47135:SF1">
    <property type="entry name" value="FIBRONECTIN TYPE III DOMAIN-CONTAINING PROTEIN 7"/>
    <property type="match status" value="1"/>
</dbReference>
<reference evidence="3" key="3">
    <citation type="submission" date="2025-09" db="UniProtKB">
        <authorList>
            <consortium name="Ensembl"/>
        </authorList>
    </citation>
    <scope>IDENTIFICATION</scope>
</reference>
<dbReference type="InterPro" id="IPR036116">
    <property type="entry name" value="FN3_sf"/>
</dbReference>